<accession>A0AAW0GEW0</accession>
<evidence type="ECO:0000256" key="13">
    <source>
        <dbReference type="ARBA" id="ARBA00029877"/>
    </source>
</evidence>
<feature type="domain" description="UBA" evidence="16">
    <location>
        <begin position="262"/>
        <end position="302"/>
    </location>
</feature>
<dbReference type="InterPro" id="IPR028889">
    <property type="entry name" value="USP"/>
</dbReference>
<dbReference type="GO" id="GO:0016579">
    <property type="term" value="P:protein deubiquitination"/>
    <property type="evidence" value="ECO:0007669"/>
    <property type="project" value="InterPro"/>
</dbReference>
<comment type="catalytic activity">
    <reaction evidence="1">
        <text>Thiol-dependent hydrolysis of ester, thioester, amide, peptide and isopeptide bonds formed by the C-terminal Gly of ubiquitin (a 76-residue protein attached to proteins as an intracellular targeting signal).</text>
        <dbReference type="EC" id="3.4.19.12"/>
    </reaction>
</comment>
<evidence type="ECO:0000256" key="7">
    <source>
        <dbReference type="ARBA" id="ARBA00022737"/>
    </source>
</evidence>
<dbReference type="InterPro" id="IPR033864">
    <property type="entry name" value="UBA2_scUBP14-like"/>
</dbReference>
<evidence type="ECO:0000256" key="3">
    <source>
        <dbReference type="ARBA" id="ARBA00012759"/>
    </source>
</evidence>
<dbReference type="CDD" id="cd14298">
    <property type="entry name" value="UBA2_scUBP14_like"/>
    <property type="match status" value="1"/>
</dbReference>
<dbReference type="Gene3D" id="3.90.70.10">
    <property type="entry name" value="Cysteine proteinases"/>
    <property type="match status" value="2"/>
</dbReference>
<dbReference type="GO" id="GO:0006508">
    <property type="term" value="P:proteolysis"/>
    <property type="evidence" value="ECO:0007669"/>
    <property type="project" value="UniProtKB-KW"/>
</dbReference>
<evidence type="ECO:0000256" key="4">
    <source>
        <dbReference type="ARBA" id="ARBA00014611"/>
    </source>
</evidence>
<dbReference type="InterPro" id="IPR050164">
    <property type="entry name" value="Peptidase_C19"/>
</dbReference>
<dbReference type="FunFam" id="1.10.8.10:FF:000086">
    <property type="entry name" value="Ubiquitin carboxyl-terminal hydrolase"/>
    <property type="match status" value="1"/>
</dbReference>
<dbReference type="InterPro" id="IPR009060">
    <property type="entry name" value="UBA-like_sf"/>
</dbReference>
<dbReference type="SUPFAM" id="SSF46934">
    <property type="entry name" value="UBA-like"/>
    <property type="match status" value="1"/>
</dbReference>
<dbReference type="InterPro" id="IPR001394">
    <property type="entry name" value="Peptidase_C19_UCH"/>
</dbReference>
<dbReference type="GO" id="GO:0008270">
    <property type="term" value="F:zinc ion binding"/>
    <property type="evidence" value="ECO:0007669"/>
    <property type="project" value="UniProtKB-KW"/>
</dbReference>
<evidence type="ECO:0000256" key="6">
    <source>
        <dbReference type="ARBA" id="ARBA00022723"/>
    </source>
</evidence>
<dbReference type="EC" id="3.4.19.12" evidence="3"/>
<name>A0AAW0GEW0_9APHY</name>
<dbReference type="PROSITE" id="PS50030">
    <property type="entry name" value="UBA"/>
    <property type="match status" value="2"/>
</dbReference>
<dbReference type="Pfam" id="PF00443">
    <property type="entry name" value="UCH"/>
    <property type="match status" value="1"/>
</dbReference>
<gene>
    <name evidence="18" type="ORF">QCA50_009453</name>
</gene>
<feature type="domain" description="USP" evidence="17">
    <location>
        <begin position="1"/>
        <end position="405"/>
    </location>
</feature>
<dbReference type="EMBL" id="JASBNA010000013">
    <property type="protein sequence ID" value="KAK7687565.1"/>
    <property type="molecule type" value="Genomic_DNA"/>
</dbReference>
<keyword evidence="7" id="KW-0677">Repeat</keyword>
<keyword evidence="8" id="KW-0863">Zinc-finger</keyword>
<dbReference type="SMART" id="SM00165">
    <property type="entry name" value="UBA"/>
    <property type="match status" value="2"/>
</dbReference>
<dbReference type="GO" id="GO:0004843">
    <property type="term" value="F:cysteine-type deubiquitinase activity"/>
    <property type="evidence" value="ECO:0007669"/>
    <property type="project" value="UniProtKB-EC"/>
</dbReference>
<evidence type="ECO:0000259" key="17">
    <source>
        <dbReference type="PROSITE" id="PS50235"/>
    </source>
</evidence>
<comment type="similarity">
    <text evidence="2">Belongs to the peptidase C19 family.</text>
</comment>
<keyword evidence="9" id="KW-0833">Ubl conjugation pathway</keyword>
<reference evidence="18 19" key="1">
    <citation type="submission" date="2022-09" db="EMBL/GenBank/DDBJ databases">
        <authorList>
            <person name="Palmer J.M."/>
        </authorList>
    </citation>
    <scope>NUCLEOTIDE SEQUENCE [LARGE SCALE GENOMIC DNA]</scope>
    <source>
        <strain evidence="18 19">DSM 7382</strain>
    </source>
</reference>
<evidence type="ECO:0000313" key="18">
    <source>
        <dbReference type="EMBL" id="KAK7687565.1"/>
    </source>
</evidence>
<evidence type="ECO:0000256" key="8">
    <source>
        <dbReference type="ARBA" id="ARBA00022771"/>
    </source>
</evidence>
<dbReference type="PANTHER" id="PTHR24006">
    <property type="entry name" value="UBIQUITIN CARBOXYL-TERMINAL HYDROLASE"/>
    <property type="match status" value="1"/>
</dbReference>
<keyword evidence="12" id="KW-0862">Zinc</keyword>
<evidence type="ECO:0000256" key="9">
    <source>
        <dbReference type="ARBA" id="ARBA00022786"/>
    </source>
</evidence>
<dbReference type="InterPro" id="IPR038765">
    <property type="entry name" value="Papain-like_cys_pep_sf"/>
</dbReference>
<evidence type="ECO:0000259" key="16">
    <source>
        <dbReference type="PROSITE" id="PS50030"/>
    </source>
</evidence>
<dbReference type="InterPro" id="IPR015940">
    <property type="entry name" value="UBA"/>
</dbReference>
<dbReference type="PANTHER" id="PTHR24006:SF664">
    <property type="entry name" value="UBIQUITIN CARBOXYL-TERMINAL HYDROLASE"/>
    <property type="match status" value="1"/>
</dbReference>
<keyword evidence="10" id="KW-0378">Hydrolase</keyword>
<keyword evidence="6" id="KW-0479">Metal-binding</keyword>
<sequence length="405" mass="45377">MGIKPSAFKTLIGENHPEFQTQRQQDAFEFMLYLLDKLDNQYGFTLNKNLKFLMGNKVICSNCNHGKLNHELVDNLSVPVNAEVLKVEEDGTNIYEEISLNDCFRDYCSTQEIEGYQCDECNAKSTALQSSGFKTYPKYLVVNAKRIKLENWVPVKVDIPIKLEDSIDLKQYEVPKFSNGEVEVKGNSKANESATFAANEEAMATLLSMGFTETRCLKALYNTGNSNAEDAMNWIFAHMEDADIDEPFDPSASTNTTGAGNEPSAELIENLMAMGFAHALARKALILNGGDVNVAVEWLFNNPDDDGIIEEGSDKPVVNIQAETENLTEELLNQPEPSNAKYAIKSVICHKGTSPHTGHYVAFIKKLVDGERKWVLFNDEKVVECDDKCIEDIENNGYIYIFERV</sequence>
<dbReference type="FunFam" id="1.10.8.10:FF:000103">
    <property type="entry name" value="Ubiquitin carboxyl-terminal hydrolase"/>
    <property type="match status" value="1"/>
</dbReference>
<dbReference type="Pfam" id="PF00627">
    <property type="entry name" value="UBA"/>
    <property type="match status" value="2"/>
</dbReference>
<organism evidence="18 19">
    <name type="scientific">Cerrena zonata</name>
    <dbReference type="NCBI Taxonomy" id="2478898"/>
    <lineage>
        <taxon>Eukaryota</taxon>
        <taxon>Fungi</taxon>
        <taxon>Dikarya</taxon>
        <taxon>Basidiomycota</taxon>
        <taxon>Agaricomycotina</taxon>
        <taxon>Agaricomycetes</taxon>
        <taxon>Polyporales</taxon>
        <taxon>Cerrenaceae</taxon>
        <taxon>Cerrena</taxon>
    </lineage>
</organism>
<dbReference type="Gene3D" id="1.10.8.10">
    <property type="entry name" value="DNA helicase RuvA subunit, C-terminal domain"/>
    <property type="match status" value="2"/>
</dbReference>
<evidence type="ECO:0000256" key="12">
    <source>
        <dbReference type="ARBA" id="ARBA00022833"/>
    </source>
</evidence>
<keyword evidence="5" id="KW-0645">Protease</keyword>
<evidence type="ECO:0000256" key="1">
    <source>
        <dbReference type="ARBA" id="ARBA00000707"/>
    </source>
</evidence>
<protein>
    <recommendedName>
        <fullName evidence="4">Ubiquitin carboxyl-terminal hydrolase 14</fullName>
        <ecNumber evidence="3">3.4.19.12</ecNumber>
    </recommendedName>
    <alternativeName>
        <fullName evidence="13">Deubiquitinating enzyme 14</fullName>
    </alternativeName>
    <alternativeName>
        <fullName evidence="14">Ubiquitin thioesterase 14</fullName>
    </alternativeName>
    <alternativeName>
        <fullName evidence="15">Ubiquitin-specific-processing protease 14</fullName>
    </alternativeName>
</protein>
<evidence type="ECO:0000313" key="19">
    <source>
        <dbReference type="Proteomes" id="UP001385951"/>
    </source>
</evidence>
<evidence type="ECO:0000256" key="11">
    <source>
        <dbReference type="ARBA" id="ARBA00022807"/>
    </source>
</evidence>
<evidence type="ECO:0000256" key="5">
    <source>
        <dbReference type="ARBA" id="ARBA00022670"/>
    </source>
</evidence>
<dbReference type="CDD" id="cd14385">
    <property type="entry name" value="UBA1_spUBP14_like"/>
    <property type="match status" value="1"/>
</dbReference>
<comment type="caution">
    <text evidence="18">The sequence shown here is derived from an EMBL/GenBank/DDBJ whole genome shotgun (WGS) entry which is preliminary data.</text>
</comment>
<dbReference type="AlphaFoldDB" id="A0AAW0GEW0"/>
<dbReference type="GO" id="GO:0005634">
    <property type="term" value="C:nucleus"/>
    <property type="evidence" value="ECO:0007669"/>
    <property type="project" value="TreeGrafter"/>
</dbReference>
<evidence type="ECO:0000256" key="14">
    <source>
        <dbReference type="ARBA" id="ARBA00029889"/>
    </source>
</evidence>
<dbReference type="Proteomes" id="UP001385951">
    <property type="component" value="Unassembled WGS sequence"/>
</dbReference>
<evidence type="ECO:0000256" key="2">
    <source>
        <dbReference type="ARBA" id="ARBA00009085"/>
    </source>
</evidence>
<keyword evidence="11" id="KW-0788">Thiol protease</keyword>
<dbReference type="GO" id="GO:0005829">
    <property type="term" value="C:cytosol"/>
    <property type="evidence" value="ECO:0007669"/>
    <property type="project" value="TreeGrafter"/>
</dbReference>
<dbReference type="SUPFAM" id="SSF54001">
    <property type="entry name" value="Cysteine proteinases"/>
    <property type="match status" value="1"/>
</dbReference>
<evidence type="ECO:0000256" key="10">
    <source>
        <dbReference type="ARBA" id="ARBA00022801"/>
    </source>
</evidence>
<dbReference type="PROSITE" id="PS50235">
    <property type="entry name" value="USP_3"/>
    <property type="match status" value="1"/>
</dbReference>
<feature type="domain" description="UBA" evidence="16">
    <location>
        <begin position="197"/>
        <end position="238"/>
    </location>
</feature>
<evidence type="ECO:0000256" key="15">
    <source>
        <dbReference type="ARBA" id="ARBA00032096"/>
    </source>
</evidence>
<proteinExistence type="inferred from homology"/>
<keyword evidence="19" id="KW-1185">Reference proteome</keyword>